<evidence type="ECO:0000313" key="7">
    <source>
        <dbReference type="Proteomes" id="UP000053766"/>
    </source>
</evidence>
<evidence type="ECO:0000256" key="1">
    <source>
        <dbReference type="ARBA" id="ARBA00022741"/>
    </source>
</evidence>
<dbReference type="Gene3D" id="3.40.50.300">
    <property type="entry name" value="P-loop containing nucleotide triphosphate hydrolases"/>
    <property type="match status" value="1"/>
</dbReference>
<dbReference type="STRING" id="29172.A0A0D8XC37"/>
<dbReference type="InterPro" id="IPR001650">
    <property type="entry name" value="Helicase_C-like"/>
</dbReference>
<dbReference type="PANTHER" id="PTHR47959:SF8">
    <property type="entry name" value="RNA HELICASE"/>
    <property type="match status" value="1"/>
</dbReference>
<dbReference type="OrthoDB" id="10261375at2759"/>
<dbReference type="EMBL" id="KN716880">
    <property type="protein sequence ID" value="KJH41204.1"/>
    <property type="molecule type" value="Genomic_DNA"/>
</dbReference>
<keyword evidence="7" id="KW-1185">Reference proteome</keyword>
<dbReference type="GO" id="GO:0005524">
    <property type="term" value="F:ATP binding"/>
    <property type="evidence" value="ECO:0007669"/>
    <property type="project" value="UniProtKB-KW"/>
</dbReference>
<dbReference type="InterPro" id="IPR027417">
    <property type="entry name" value="P-loop_NTPase"/>
</dbReference>
<evidence type="ECO:0000313" key="6">
    <source>
        <dbReference type="EMBL" id="KJH41204.1"/>
    </source>
</evidence>
<evidence type="ECO:0000256" key="2">
    <source>
        <dbReference type="ARBA" id="ARBA00022801"/>
    </source>
</evidence>
<evidence type="ECO:0000256" key="3">
    <source>
        <dbReference type="ARBA" id="ARBA00022806"/>
    </source>
</evidence>
<gene>
    <name evidence="6" type="ORF">DICVIV_12823</name>
</gene>
<keyword evidence="1" id="KW-0547">Nucleotide-binding</keyword>
<dbReference type="SMART" id="SM00490">
    <property type="entry name" value="HELICc"/>
    <property type="match status" value="1"/>
</dbReference>
<dbReference type="AlphaFoldDB" id="A0A0D8XC37"/>
<evidence type="ECO:0000259" key="5">
    <source>
        <dbReference type="PROSITE" id="PS51194"/>
    </source>
</evidence>
<dbReference type="SUPFAM" id="SSF52540">
    <property type="entry name" value="P-loop containing nucleoside triphosphate hydrolases"/>
    <property type="match status" value="1"/>
</dbReference>
<dbReference type="PROSITE" id="PS51194">
    <property type="entry name" value="HELICASE_CTER"/>
    <property type="match status" value="1"/>
</dbReference>
<dbReference type="Pfam" id="PF00271">
    <property type="entry name" value="Helicase_C"/>
    <property type="match status" value="1"/>
</dbReference>
<dbReference type="GO" id="GO:0016787">
    <property type="term" value="F:hydrolase activity"/>
    <property type="evidence" value="ECO:0007669"/>
    <property type="project" value="UniProtKB-KW"/>
</dbReference>
<organism evidence="6 7">
    <name type="scientific">Dictyocaulus viviparus</name>
    <name type="common">Bovine lungworm</name>
    <dbReference type="NCBI Taxonomy" id="29172"/>
    <lineage>
        <taxon>Eukaryota</taxon>
        <taxon>Metazoa</taxon>
        <taxon>Ecdysozoa</taxon>
        <taxon>Nematoda</taxon>
        <taxon>Chromadorea</taxon>
        <taxon>Rhabditida</taxon>
        <taxon>Rhabditina</taxon>
        <taxon>Rhabditomorpha</taxon>
        <taxon>Strongyloidea</taxon>
        <taxon>Metastrongylidae</taxon>
        <taxon>Dictyocaulus</taxon>
    </lineage>
</organism>
<dbReference type="GO" id="GO:0005829">
    <property type="term" value="C:cytosol"/>
    <property type="evidence" value="ECO:0007669"/>
    <property type="project" value="TreeGrafter"/>
</dbReference>
<keyword evidence="3 6" id="KW-0347">Helicase</keyword>
<evidence type="ECO:0000256" key="4">
    <source>
        <dbReference type="ARBA" id="ARBA00022840"/>
    </source>
</evidence>
<name>A0A0D8XC37_DICVI</name>
<feature type="domain" description="Helicase C-terminal" evidence="5">
    <location>
        <begin position="1"/>
        <end position="122"/>
    </location>
</feature>
<proteinExistence type="predicted"/>
<keyword evidence="4" id="KW-0067">ATP-binding</keyword>
<reference evidence="7" key="2">
    <citation type="journal article" date="2016" name="Sci. Rep.">
        <title>Dictyocaulus viviparus genome, variome and transcriptome elucidate lungworm biology and support future intervention.</title>
        <authorList>
            <person name="McNulty S.N."/>
            <person name="Strube C."/>
            <person name="Rosa B.A."/>
            <person name="Martin J.C."/>
            <person name="Tyagi R."/>
            <person name="Choi Y.J."/>
            <person name="Wang Q."/>
            <person name="Hallsworth Pepin K."/>
            <person name="Zhang X."/>
            <person name="Ozersky P."/>
            <person name="Wilson R.K."/>
            <person name="Sternberg P.W."/>
            <person name="Gasser R.B."/>
            <person name="Mitreva M."/>
        </authorList>
    </citation>
    <scope>NUCLEOTIDE SEQUENCE [LARGE SCALE GENOMIC DNA]</scope>
    <source>
        <strain evidence="7">HannoverDv2000</strain>
    </source>
</reference>
<accession>A0A0D8XC37</accession>
<dbReference type="Proteomes" id="UP000053766">
    <property type="component" value="Unassembled WGS sequence"/>
</dbReference>
<dbReference type="CDD" id="cd18787">
    <property type="entry name" value="SF2_C_DEAD"/>
    <property type="match status" value="1"/>
</dbReference>
<dbReference type="PANTHER" id="PTHR47959">
    <property type="entry name" value="ATP-DEPENDENT RNA HELICASE RHLE-RELATED"/>
    <property type="match status" value="1"/>
</dbReference>
<protein>
    <submittedName>
        <fullName evidence="6">Helicase protein</fullName>
    </submittedName>
</protein>
<dbReference type="InterPro" id="IPR050079">
    <property type="entry name" value="DEAD_box_RNA_helicase"/>
</dbReference>
<reference evidence="6 7" key="1">
    <citation type="submission" date="2013-11" db="EMBL/GenBank/DDBJ databases">
        <title>Draft genome of the bovine lungworm Dictyocaulus viviparus.</title>
        <authorList>
            <person name="Mitreva M."/>
        </authorList>
    </citation>
    <scope>NUCLEOTIDE SEQUENCE [LARGE SCALE GENOMIC DNA]</scope>
    <source>
        <strain evidence="6 7">HannoverDv2000</strain>
    </source>
</reference>
<dbReference type="GO" id="GO:0003724">
    <property type="term" value="F:RNA helicase activity"/>
    <property type="evidence" value="ECO:0007669"/>
    <property type="project" value="TreeGrafter"/>
</dbReference>
<sequence>MYVVGILNRAGINNSFLYSQLDATVRKLNITRFAEGKTNILIVTDVAARGVDIPLLDTVINLHFPPKAKLFVHRVGRVARAGRSGTAISLIAADEQPYLIDLFLFLGKPMRFAQDGDKYDSK</sequence>
<keyword evidence="2" id="KW-0378">Hydrolase</keyword>